<evidence type="ECO:0000256" key="1">
    <source>
        <dbReference type="SAM" id="MobiDB-lite"/>
    </source>
</evidence>
<comment type="caution">
    <text evidence="2">The sequence shown here is derived from an EMBL/GenBank/DDBJ whole genome shotgun (WGS) entry which is preliminary data.</text>
</comment>
<organism evidence="2 3">
    <name type="scientific">Blautia obeum ATCC 29174</name>
    <dbReference type="NCBI Taxonomy" id="411459"/>
    <lineage>
        <taxon>Bacteria</taxon>
        <taxon>Bacillati</taxon>
        <taxon>Bacillota</taxon>
        <taxon>Clostridia</taxon>
        <taxon>Lachnospirales</taxon>
        <taxon>Lachnospiraceae</taxon>
        <taxon>Blautia</taxon>
    </lineage>
</organism>
<evidence type="ECO:0000313" key="3">
    <source>
        <dbReference type="Proteomes" id="UP000006002"/>
    </source>
</evidence>
<protein>
    <submittedName>
        <fullName evidence="2">Uncharacterized protein</fullName>
    </submittedName>
</protein>
<feature type="region of interest" description="Disordered" evidence="1">
    <location>
        <begin position="1"/>
        <end position="30"/>
    </location>
</feature>
<reference evidence="2 3" key="2">
    <citation type="submission" date="2007-04" db="EMBL/GenBank/DDBJ databases">
        <title>Draft genome sequence of Ruminococcus obeum (ATCC 29174).</title>
        <authorList>
            <person name="Sudarsanam P."/>
            <person name="Ley R."/>
            <person name="Guruge J."/>
            <person name="Turnbaugh P.J."/>
            <person name="Mahowald M."/>
            <person name="Liep D."/>
            <person name="Gordon J."/>
        </authorList>
    </citation>
    <scope>NUCLEOTIDE SEQUENCE [LARGE SCALE GENOMIC DNA]</scope>
    <source>
        <strain evidence="2 3">ATCC 29174</strain>
    </source>
</reference>
<sequence>MINKKGDNKNGKKENYRWKLENEHDSKRSS</sequence>
<name>A5ZPB0_9FIRM</name>
<accession>A5ZPB0</accession>
<dbReference type="Proteomes" id="UP000006002">
    <property type="component" value="Unassembled WGS sequence"/>
</dbReference>
<dbReference type="EMBL" id="AAVO02000002">
    <property type="protein sequence ID" value="EDM88706.1"/>
    <property type="molecule type" value="Genomic_DNA"/>
</dbReference>
<dbReference type="HOGENOM" id="CLU_3402347_0_0_9"/>
<proteinExistence type="predicted"/>
<gene>
    <name evidence="2" type="ORF">RUMOBE_00827</name>
</gene>
<evidence type="ECO:0000313" key="2">
    <source>
        <dbReference type="EMBL" id="EDM88706.1"/>
    </source>
</evidence>
<dbReference type="AlphaFoldDB" id="A5ZPB0"/>
<reference evidence="2 3" key="1">
    <citation type="submission" date="2007-03" db="EMBL/GenBank/DDBJ databases">
        <authorList>
            <person name="Fulton L."/>
            <person name="Clifton S."/>
            <person name="Fulton B."/>
            <person name="Xu J."/>
            <person name="Minx P."/>
            <person name="Pepin K.H."/>
            <person name="Johnson M."/>
            <person name="Thiruvilangam P."/>
            <person name="Bhonagiri V."/>
            <person name="Nash W.E."/>
            <person name="Mardis E.R."/>
            <person name="Wilson R.K."/>
        </authorList>
    </citation>
    <scope>NUCLEOTIDE SEQUENCE [LARGE SCALE GENOMIC DNA]</scope>
    <source>
        <strain evidence="2 3">ATCC 29174</strain>
    </source>
</reference>